<dbReference type="SUPFAM" id="SSF109859">
    <property type="entry name" value="NblA-like"/>
    <property type="match status" value="1"/>
</dbReference>
<proteinExistence type="inferred from homology"/>
<sequence>MSNINKITLEQEFKLANYKSEITKLNTNQTKTYLTQILKQMMIKDNLIKFYIRISIT</sequence>
<dbReference type="Pfam" id="PF04485">
    <property type="entry name" value="NblA"/>
    <property type="match status" value="1"/>
</dbReference>
<protein>
    <recommendedName>
        <fullName evidence="2">Uncharacterized protein ycf18</fullName>
    </recommendedName>
</protein>
<dbReference type="AlphaFoldDB" id="A0A1Z1MLM5"/>
<dbReference type="RefSeq" id="YP_009397811.1">
    <property type="nucleotide sequence ID" value="NC_035289.1"/>
</dbReference>
<comment type="similarity">
    <text evidence="1">Belongs to the ycf18/nblA family.</text>
</comment>
<gene>
    <name evidence="3" type="primary">nblA</name>
</gene>
<reference evidence="3" key="1">
    <citation type="journal article" date="2017" name="J. Phycol.">
        <title>Analysis of chloroplast genomes and a supermatrix inform reclassification of the Rhodomelaceae (Rhodophyta).</title>
        <authorList>
            <person name="Diaz-Tapia P."/>
            <person name="Maggs C.A."/>
            <person name="West J.A."/>
            <person name="Verbruggen H."/>
        </authorList>
    </citation>
    <scope>NUCLEOTIDE SEQUENCE</scope>
    <source>
        <strain evidence="3">PD1151</strain>
    </source>
</reference>
<keyword evidence="3" id="KW-0934">Plastid</keyword>
<dbReference type="GeneID" id="33360235"/>
<evidence type="ECO:0000313" key="3">
    <source>
        <dbReference type="EMBL" id="ARW66997.1"/>
    </source>
</evidence>
<evidence type="ECO:0000256" key="2">
    <source>
        <dbReference type="ARBA" id="ARBA00021553"/>
    </source>
</evidence>
<geneLocation type="chloroplast" evidence="3"/>
<dbReference type="InterPro" id="IPR036904">
    <property type="entry name" value="NblA_sf"/>
</dbReference>
<organism evidence="3">
    <name type="scientific">Sonderella linearis</name>
    <dbReference type="NCBI Taxonomy" id="110477"/>
    <lineage>
        <taxon>Eukaryota</taxon>
        <taxon>Rhodophyta</taxon>
        <taxon>Florideophyceae</taxon>
        <taxon>Rhodymeniophycidae</taxon>
        <taxon>Ceramiales</taxon>
        <taxon>Rhodomelaceae</taxon>
        <taxon>Sonderella</taxon>
    </lineage>
</organism>
<evidence type="ECO:0000256" key="1">
    <source>
        <dbReference type="ARBA" id="ARBA00008091"/>
    </source>
</evidence>
<dbReference type="Gene3D" id="1.10.287.670">
    <property type="entry name" value="Phycobilisome degradation protein NblA"/>
    <property type="match status" value="1"/>
</dbReference>
<accession>A0A1Z1MLM5</accession>
<name>A0A1Z1MLM5_9FLOR</name>
<keyword evidence="3" id="KW-0150">Chloroplast</keyword>
<dbReference type="InterPro" id="IPR007574">
    <property type="entry name" value="NblA"/>
</dbReference>
<dbReference type="EMBL" id="MF101445">
    <property type="protein sequence ID" value="ARW66997.1"/>
    <property type="molecule type" value="Genomic_DNA"/>
</dbReference>